<evidence type="ECO:0000313" key="7">
    <source>
        <dbReference type="EMBL" id="MCY1720568.1"/>
    </source>
</evidence>
<evidence type="ECO:0000256" key="4">
    <source>
        <dbReference type="PROSITE-ProRule" id="PRU01161"/>
    </source>
</evidence>
<dbReference type="InterPro" id="IPR016035">
    <property type="entry name" value="Acyl_Trfase/lysoPLipase"/>
</dbReference>
<feature type="signal peptide" evidence="5">
    <location>
        <begin position="1"/>
        <end position="22"/>
    </location>
</feature>
<evidence type="ECO:0000259" key="6">
    <source>
        <dbReference type="PROSITE" id="PS51635"/>
    </source>
</evidence>
<dbReference type="PROSITE" id="PS51635">
    <property type="entry name" value="PNPLA"/>
    <property type="match status" value="1"/>
</dbReference>
<protein>
    <submittedName>
        <fullName evidence="7">Patatin-like phospholipase family protein</fullName>
    </submittedName>
</protein>
<dbReference type="EMBL" id="JAPOHD010000019">
    <property type="protein sequence ID" value="MCY1720568.1"/>
    <property type="molecule type" value="Genomic_DNA"/>
</dbReference>
<dbReference type="InterPro" id="IPR050301">
    <property type="entry name" value="NTE"/>
</dbReference>
<keyword evidence="3 4" id="KW-0443">Lipid metabolism</keyword>
<keyword evidence="5" id="KW-0732">Signal</keyword>
<dbReference type="InterPro" id="IPR002641">
    <property type="entry name" value="PNPLA_dom"/>
</dbReference>
<dbReference type="Pfam" id="PF19143">
    <property type="entry name" value="Omp85_2"/>
    <property type="match status" value="1"/>
</dbReference>
<reference evidence="7" key="1">
    <citation type="submission" date="2022-11" db="EMBL/GenBank/DDBJ databases">
        <title>Marilongibacter aestuarii gen. nov., sp. nov., isolated from tidal flat sediment.</title>
        <authorList>
            <person name="Jiayan W."/>
        </authorList>
    </citation>
    <scope>NUCLEOTIDE SEQUENCE</scope>
    <source>
        <strain evidence="7">Z1-6</strain>
    </source>
</reference>
<keyword evidence="2 4" id="KW-0442">Lipid degradation</keyword>
<evidence type="ECO:0000256" key="3">
    <source>
        <dbReference type="ARBA" id="ARBA00023098"/>
    </source>
</evidence>
<dbReference type="Pfam" id="PF01734">
    <property type="entry name" value="Patatin"/>
    <property type="match status" value="1"/>
</dbReference>
<keyword evidence="8" id="KW-1185">Reference proteome</keyword>
<feature type="short sequence motif" description="DGA/G" evidence="4">
    <location>
        <begin position="215"/>
        <end position="217"/>
    </location>
</feature>
<dbReference type="AlphaFoldDB" id="A0A9X3J5M8"/>
<dbReference type="CDD" id="cd07205">
    <property type="entry name" value="Pat_PNPLA6_PNPLA7_NTE1_like"/>
    <property type="match status" value="1"/>
</dbReference>
<evidence type="ECO:0000256" key="1">
    <source>
        <dbReference type="ARBA" id="ARBA00022801"/>
    </source>
</evidence>
<proteinExistence type="predicted"/>
<dbReference type="Proteomes" id="UP001145087">
    <property type="component" value="Unassembled WGS sequence"/>
</dbReference>
<evidence type="ECO:0000313" key="8">
    <source>
        <dbReference type="Proteomes" id="UP001145087"/>
    </source>
</evidence>
<name>A0A9X3J5M8_9BACT</name>
<comment type="caution">
    <text evidence="7">The sequence shown here is derived from an EMBL/GenBank/DDBJ whole genome shotgun (WGS) entry which is preliminary data.</text>
</comment>
<organism evidence="7 8">
    <name type="scientific">Draconibacterium aestuarii</name>
    <dbReference type="NCBI Taxonomy" id="2998507"/>
    <lineage>
        <taxon>Bacteria</taxon>
        <taxon>Pseudomonadati</taxon>
        <taxon>Bacteroidota</taxon>
        <taxon>Bacteroidia</taxon>
        <taxon>Marinilabiliales</taxon>
        <taxon>Prolixibacteraceae</taxon>
        <taxon>Draconibacterium</taxon>
    </lineage>
</organism>
<dbReference type="RefSeq" id="WP_343332902.1">
    <property type="nucleotide sequence ID" value="NZ_JAPOHD010000019.1"/>
</dbReference>
<dbReference type="GO" id="GO:0016042">
    <property type="term" value="P:lipid catabolic process"/>
    <property type="evidence" value="ECO:0007669"/>
    <property type="project" value="UniProtKB-UniRule"/>
</dbReference>
<feature type="short sequence motif" description="GXGXXG" evidence="4">
    <location>
        <begin position="42"/>
        <end position="47"/>
    </location>
</feature>
<dbReference type="Gene3D" id="3.40.1090.10">
    <property type="entry name" value="Cytosolic phospholipase A2 catalytic domain"/>
    <property type="match status" value="2"/>
</dbReference>
<feature type="short sequence motif" description="GXSXG" evidence="4">
    <location>
        <begin position="69"/>
        <end position="73"/>
    </location>
</feature>
<gene>
    <name evidence="7" type="ORF">OU798_09460</name>
</gene>
<dbReference type="InterPro" id="IPR043864">
    <property type="entry name" value="Omp85-like_dom"/>
</dbReference>
<dbReference type="SUPFAM" id="SSF52151">
    <property type="entry name" value="FabD/lysophospholipase-like"/>
    <property type="match status" value="1"/>
</dbReference>
<feature type="active site" description="Proton acceptor" evidence="4">
    <location>
        <position position="215"/>
    </location>
</feature>
<feature type="active site" description="Nucleophile" evidence="4">
    <location>
        <position position="71"/>
    </location>
</feature>
<evidence type="ECO:0000256" key="2">
    <source>
        <dbReference type="ARBA" id="ARBA00022963"/>
    </source>
</evidence>
<dbReference type="PANTHER" id="PTHR14226:SF76">
    <property type="entry name" value="NTE FAMILY PROTEIN RSSA"/>
    <property type="match status" value="1"/>
</dbReference>
<feature type="domain" description="PNPLA" evidence="6">
    <location>
        <begin position="38"/>
        <end position="228"/>
    </location>
</feature>
<feature type="chain" id="PRO_5040938297" evidence="5">
    <location>
        <begin position="23"/>
        <end position="752"/>
    </location>
</feature>
<keyword evidence="1 4" id="KW-0378">Hydrolase</keyword>
<dbReference type="Gene3D" id="2.40.160.50">
    <property type="entry name" value="membrane protein fhac: a member of the omp85/tpsb transporter family"/>
    <property type="match status" value="1"/>
</dbReference>
<evidence type="ECO:0000256" key="5">
    <source>
        <dbReference type="SAM" id="SignalP"/>
    </source>
</evidence>
<dbReference type="PANTHER" id="PTHR14226">
    <property type="entry name" value="NEUROPATHY TARGET ESTERASE/SWISS CHEESE D.MELANOGASTER"/>
    <property type="match status" value="1"/>
</dbReference>
<dbReference type="GO" id="GO:0016787">
    <property type="term" value="F:hydrolase activity"/>
    <property type="evidence" value="ECO:0007669"/>
    <property type="project" value="UniProtKB-UniRule"/>
</dbReference>
<accession>A0A9X3J5M8</accession>
<sequence>MNIRNLIIVFVGLWLLSNSVFAQDTFSEKESSRPKIGLVMSGGGAKGFAYVGLLKVLEEINMPVDFVGGSSMGAIIAALYSTGYSPETIMQLIREQDWESFISDVQERKYVSYEEKLFSDKYVFSLPIEDRGLSLSKSINSSFNIDLMLTRLFSPATHITDFNNLPIPFLCVGTDLLTGEAVVLDKGNLARAVRASMAIPGYFSPTQYDGRYLIDGGVVNNYPAKYVKDMGADIIIGLDVQSGLKSNIEEIHSITTVLDQVISFNRVEANKKGMELTDHYVKIDMSYGMLDFTKYDSIIAVGERVGREHYASLKALADSLNQLEPGRKVCENTLVDDSLKIRQITWSDKKLKRHDEFYGYLMDLDHKHTTISDLENQMLLLNGTRTFNELRYEIESLGDDDVDIRVETGSVNKGNLSAGIHYDNVFGGSVLLNLTFRNINGGRSKLFTDVVLGENPRLKSMFIINNGFKPGFGMEADLYSLSFSQYNKGSKINKWNFDNMSFSAFMPLTIRNNYLFKLGFQYELFRFKQDVVIDPDYEAYNKFADYGNLYFSFNHDSRDKTAFPTSGRLIEAQFKHVFPFSNKWSDLMSNGSIISFRYNAYHRISDKLIYKPELFGGYTITDKVVPFQETQNENVRIPAVQHLFGFGGINPTNYVGSHISFTGLEYLERLGMFAGKVSTNFEYNFYPKLYATAMADVGILENEIHSFDTIKLLLGYGGKLSYDSILGPVEFVMSSSNIDSSLNVFFRIGFWF</sequence>